<evidence type="ECO:0000256" key="1">
    <source>
        <dbReference type="SAM" id="Coils"/>
    </source>
</evidence>
<feature type="compositionally biased region" description="Polar residues" evidence="2">
    <location>
        <begin position="375"/>
        <end position="387"/>
    </location>
</feature>
<feature type="compositionally biased region" description="Low complexity" evidence="2">
    <location>
        <begin position="347"/>
        <end position="360"/>
    </location>
</feature>
<reference evidence="4" key="1">
    <citation type="submission" date="2016-04" db="EMBL/GenBank/DDBJ databases">
        <authorList>
            <person name="Nguyen H.D."/>
            <person name="Samba Siva P."/>
            <person name="Cullis J."/>
            <person name="Levesque C.A."/>
            <person name="Hambleton S."/>
        </authorList>
    </citation>
    <scope>NUCLEOTIDE SEQUENCE</scope>
    <source>
        <strain evidence="4">DAOMC 236416</strain>
    </source>
</reference>
<evidence type="ECO:0000313" key="5">
    <source>
        <dbReference type="Proteomes" id="UP000077521"/>
    </source>
</evidence>
<name>A0A177T016_9BASI</name>
<feature type="compositionally biased region" description="Low complexity" evidence="2">
    <location>
        <begin position="251"/>
        <end position="262"/>
    </location>
</feature>
<proteinExistence type="predicted"/>
<comment type="caution">
    <text evidence="4">The sequence shown here is derived from an EMBL/GenBank/DDBJ whole genome shotgun (WGS) entry which is preliminary data.</text>
</comment>
<dbReference type="InterPro" id="IPR000253">
    <property type="entry name" value="FHA_dom"/>
</dbReference>
<evidence type="ECO:0000259" key="3">
    <source>
        <dbReference type="Pfam" id="PF00498"/>
    </source>
</evidence>
<feature type="region of interest" description="Disordered" evidence="2">
    <location>
        <begin position="234"/>
        <end position="318"/>
    </location>
</feature>
<dbReference type="Proteomes" id="UP000077521">
    <property type="component" value="Unassembled WGS sequence"/>
</dbReference>
<dbReference type="Pfam" id="PF00498">
    <property type="entry name" value="FHA"/>
    <property type="match status" value="1"/>
</dbReference>
<keyword evidence="5" id="KW-1185">Reference proteome</keyword>
<sequence>MSTSLHFLTLSPIDSPLPAQTVVFSPSDHLQLLVGGVRVEYYHLRPPHHTADFIFNEQFLRPDHCRLELLHHTPILTNCRDSGTTRVNGSALEQNERVVLHHSDKVELGHLDEYSGDFDNTLAFVVRLSSSPPIFHHRTIPADALLSTTSSVFAALQSAEDTRRRLHEELTSTQQQLQAALRATAEHTCTPPSPPRPYGQLLSDLRVCSLDRPESASTSLASSLSSLADAISAPDASSSSSLDYMTGDHPTSMTSETSTCTSVPSTYTSSPAIALTSSDSTSRSCTNSAGLLGSASEDMPSSSVSSSAAHVPSVSRPSSTLVLTSVLPSTSSSFPASHPDSALGACSPIPSSTHITSSLSSPPPSSSGSAHVRPTSPSDTSCTSRTPMASKRRSIDDVLTHVRAAWMHARVAVMASSSGEPAALATSRVFAAYAVARSALQHSSTARGNHHSLPAFPSATFTSAGRRSRVGLLCRSIPLRRRVSTMQYGDRPLLVHELGRRHQSLVLR</sequence>
<dbReference type="SUPFAM" id="SSF49879">
    <property type="entry name" value="SMAD/FHA domain"/>
    <property type="match status" value="1"/>
</dbReference>
<feature type="region of interest" description="Disordered" evidence="2">
    <location>
        <begin position="345"/>
        <end position="394"/>
    </location>
</feature>
<keyword evidence="1" id="KW-0175">Coiled coil</keyword>
<reference evidence="4" key="2">
    <citation type="journal article" date="2019" name="IMA Fungus">
        <title>Genome sequencing and comparison of five Tilletia species to identify candidate genes for the detection of regulated species infecting wheat.</title>
        <authorList>
            <person name="Nguyen H.D.T."/>
            <person name="Sultana T."/>
            <person name="Kesanakurti P."/>
            <person name="Hambleton S."/>
        </authorList>
    </citation>
    <scope>NUCLEOTIDE SEQUENCE</scope>
    <source>
        <strain evidence="4">DAOMC 236416</strain>
    </source>
</reference>
<dbReference type="InterPro" id="IPR008984">
    <property type="entry name" value="SMAD_FHA_dom_sf"/>
</dbReference>
<feature type="compositionally biased region" description="Low complexity" evidence="2">
    <location>
        <begin position="276"/>
        <end position="318"/>
    </location>
</feature>
<dbReference type="EMBL" id="LWDF02001839">
    <property type="protein sequence ID" value="KAE8237315.1"/>
    <property type="molecule type" value="Genomic_DNA"/>
</dbReference>
<evidence type="ECO:0000256" key="2">
    <source>
        <dbReference type="SAM" id="MobiDB-lite"/>
    </source>
</evidence>
<feature type="coiled-coil region" evidence="1">
    <location>
        <begin position="156"/>
        <end position="183"/>
    </location>
</feature>
<evidence type="ECO:0000313" key="4">
    <source>
        <dbReference type="EMBL" id="KAE8237315.1"/>
    </source>
</evidence>
<protein>
    <recommendedName>
        <fullName evidence="3">FHA domain-containing protein</fullName>
    </recommendedName>
</protein>
<dbReference type="AlphaFoldDB" id="A0A177T016"/>
<accession>A0A177T016</accession>
<gene>
    <name evidence="4" type="ORF">A4X13_0g8834</name>
</gene>
<organism evidence="4 5">
    <name type="scientific">Tilletia indica</name>
    <dbReference type="NCBI Taxonomy" id="43049"/>
    <lineage>
        <taxon>Eukaryota</taxon>
        <taxon>Fungi</taxon>
        <taxon>Dikarya</taxon>
        <taxon>Basidiomycota</taxon>
        <taxon>Ustilaginomycotina</taxon>
        <taxon>Exobasidiomycetes</taxon>
        <taxon>Tilletiales</taxon>
        <taxon>Tilletiaceae</taxon>
        <taxon>Tilletia</taxon>
    </lineage>
</organism>
<feature type="domain" description="FHA" evidence="3">
    <location>
        <begin position="49"/>
        <end position="109"/>
    </location>
</feature>
<feature type="compositionally biased region" description="Low complexity" evidence="2">
    <location>
        <begin position="234"/>
        <end position="243"/>
    </location>
</feature>
<dbReference type="Gene3D" id="2.60.200.20">
    <property type="match status" value="1"/>
</dbReference>
<dbReference type="CDD" id="cd00060">
    <property type="entry name" value="FHA"/>
    <property type="match status" value="1"/>
</dbReference>